<dbReference type="SUPFAM" id="SSF50685">
    <property type="entry name" value="Barwin-like endoglucanases"/>
    <property type="match status" value="1"/>
</dbReference>
<comment type="similarity">
    <text evidence="4 5">Belongs to the RlpA family.</text>
</comment>
<evidence type="ECO:0000259" key="7">
    <source>
        <dbReference type="PROSITE" id="PS51724"/>
    </source>
</evidence>
<dbReference type="RefSeq" id="WP_201103274.1">
    <property type="nucleotide sequence ID" value="NZ_CP067977.1"/>
</dbReference>
<evidence type="ECO:0000256" key="1">
    <source>
        <dbReference type="ARBA" id="ARBA00022729"/>
    </source>
</evidence>
<keyword evidence="3 4" id="KW-0961">Cell wall biogenesis/degradation</keyword>
<dbReference type="Gene3D" id="2.40.40.10">
    <property type="entry name" value="RlpA-like domain"/>
    <property type="match status" value="1"/>
</dbReference>
<dbReference type="EMBL" id="CP067977">
    <property type="protein sequence ID" value="QQQ18920.1"/>
    <property type="molecule type" value="Genomic_DNA"/>
</dbReference>
<dbReference type="InterPro" id="IPR034718">
    <property type="entry name" value="RlpA"/>
</dbReference>
<reference evidence="8 9" key="1">
    <citation type="submission" date="2021-01" db="EMBL/GenBank/DDBJ databases">
        <title>Brevundimonas vitis sp. nov., an bacterium isolated from grape (Vitis vinifera).</title>
        <authorList>
            <person name="Jiang L."/>
            <person name="Lee J."/>
        </authorList>
    </citation>
    <scope>NUCLEOTIDE SEQUENCE [LARGE SCALE GENOMIC DNA]</scope>
    <source>
        <strain evidence="8 9">GRTSA-9</strain>
    </source>
</reference>
<dbReference type="InterPro" id="IPR012997">
    <property type="entry name" value="RplA"/>
</dbReference>
<evidence type="ECO:0000313" key="9">
    <source>
        <dbReference type="Proteomes" id="UP000595448"/>
    </source>
</evidence>
<dbReference type="PROSITE" id="PS51257">
    <property type="entry name" value="PROKAR_LIPOPROTEIN"/>
    <property type="match status" value="1"/>
</dbReference>
<protein>
    <recommendedName>
        <fullName evidence="4">Endolytic peptidoglycan transglycosylase RlpA</fullName>
        <ecNumber evidence="4">4.2.2.-</ecNumber>
    </recommendedName>
</protein>
<evidence type="ECO:0000256" key="3">
    <source>
        <dbReference type="ARBA" id="ARBA00023316"/>
    </source>
</evidence>
<dbReference type="HAMAP" id="MF_02071">
    <property type="entry name" value="RlpA"/>
    <property type="match status" value="1"/>
</dbReference>
<keyword evidence="9" id="KW-1185">Reference proteome</keyword>
<dbReference type="Pfam" id="PF05036">
    <property type="entry name" value="SPOR"/>
    <property type="match status" value="1"/>
</dbReference>
<proteinExistence type="inferred from homology"/>
<dbReference type="Pfam" id="PF03330">
    <property type="entry name" value="DPBB_1"/>
    <property type="match status" value="1"/>
</dbReference>
<keyword evidence="1 6" id="KW-0732">Signal</keyword>
<evidence type="ECO:0000313" key="8">
    <source>
        <dbReference type="EMBL" id="QQQ18920.1"/>
    </source>
</evidence>
<name>A0ABX7BMY0_9CAUL</name>
<evidence type="ECO:0000256" key="4">
    <source>
        <dbReference type="HAMAP-Rule" id="MF_02071"/>
    </source>
</evidence>
<dbReference type="SUPFAM" id="SSF110997">
    <property type="entry name" value="Sporulation related repeat"/>
    <property type="match status" value="1"/>
</dbReference>
<dbReference type="InterPro" id="IPR007730">
    <property type="entry name" value="SPOR-like_dom"/>
</dbReference>
<dbReference type="CDD" id="cd22268">
    <property type="entry name" value="DPBB_RlpA-like"/>
    <property type="match status" value="1"/>
</dbReference>
<sequence length="265" mass="27937">MTGRRGAILATLCLVLSASLAACAGTGRGAAGARSLPVVTDPAPIVPGTMRAYQVRGRWYQPVEDPDYEEVGMASWYGDAFHGRPTASGERFDMNALTAAHKTLPLPGLVEVTNLANGRTVVLRVNDRGPFVEGRIIDLSRGAAEALGMMGQGVGEVRVRYVGRAPRSGGGVAYAEAGAVRTPRPPVATERAEIWVQVGAFSERPRADRAAERLGDRAQVQVVERGTGRLYRVVAGPWGDANAAEAARQAAIARGFPDALLISGH</sequence>
<dbReference type="InterPro" id="IPR009009">
    <property type="entry name" value="RlpA-like_DPBB"/>
</dbReference>
<dbReference type="InterPro" id="IPR036908">
    <property type="entry name" value="RlpA-like_sf"/>
</dbReference>
<organism evidence="8 9">
    <name type="scientific">Brevundimonas vitisensis</name>
    <dbReference type="NCBI Taxonomy" id="2800818"/>
    <lineage>
        <taxon>Bacteria</taxon>
        <taxon>Pseudomonadati</taxon>
        <taxon>Pseudomonadota</taxon>
        <taxon>Alphaproteobacteria</taxon>
        <taxon>Caulobacterales</taxon>
        <taxon>Caulobacteraceae</taxon>
        <taxon>Brevundimonas</taxon>
    </lineage>
</organism>
<evidence type="ECO:0000256" key="2">
    <source>
        <dbReference type="ARBA" id="ARBA00023239"/>
    </source>
</evidence>
<keyword evidence="4" id="KW-0472">Membrane</keyword>
<keyword evidence="4" id="KW-0564">Palmitate</keyword>
<dbReference type="PANTHER" id="PTHR34183">
    <property type="entry name" value="ENDOLYTIC PEPTIDOGLYCAN TRANSGLYCOSYLASE RLPA"/>
    <property type="match status" value="1"/>
</dbReference>
<feature type="chain" id="PRO_5046758903" description="Endolytic peptidoglycan transglycosylase RlpA" evidence="6">
    <location>
        <begin position="25"/>
        <end position="265"/>
    </location>
</feature>
<evidence type="ECO:0000256" key="6">
    <source>
        <dbReference type="SAM" id="SignalP"/>
    </source>
</evidence>
<dbReference type="InterPro" id="IPR036680">
    <property type="entry name" value="SPOR-like_sf"/>
</dbReference>
<dbReference type="NCBIfam" id="TIGR00413">
    <property type="entry name" value="rlpA"/>
    <property type="match status" value="1"/>
</dbReference>
<dbReference type="EC" id="4.2.2.-" evidence="4"/>
<evidence type="ECO:0000256" key="5">
    <source>
        <dbReference type="RuleBase" id="RU003495"/>
    </source>
</evidence>
<keyword evidence="2 4" id="KW-0456">Lyase</keyword>
<feature type="signal peptide" evidence="6">
    <location>
        <begin position="1"/>
        <end position="24"/>
    </location>
</feature>
<gene>
    <name evidence="4" type="primary">rlpA</name>
    <name evidence="8" type="ORF">JIP62_01935</name>
</gene>
<keyword evidence="4" id="KW-1003">Cell membrane</keyword>
<comment type="subcellular location">
    <subcellularLocation>
        <location evidence="4">Cell membrane</location>
        <topology evidence="4">Lipid-anchor</topology>
    </subcellularLocation>
</comment>
<dbReference type="Proteomes" id="UP000595448">
    <property type="component" value="Chromosome"/>
</dbReference>
<dbReference type="PROSITE" id="PS51724">
    <property type="entry name" value="SPOR"/>
    <property type="match status" value="1"/>
</dbReference>
<dbReference type="PANTHER" id="PTHR34183:SF8">
    <property type="entry name" value="ENDOLYTIC PEPTIDOGLYCAN TRANSGLYCOSYLASE RLPA-RELATED"/>
    <property type="match status" value="1"/>
</dbReference>
<keyword evidence="4" id="KW-0449">Lipoprotein</keyword>
<dbReference type="Gene3D" id="3.30.70.1070">
    <property type="entry name" value="Sporulation related repeat"/>
    <property type="match status" value="1"/>
</dbReference>
<feature type="domain" description="SPOR" evidence="7">
    <location>
        <begin position="188"/>
        <end position="264"/>
    </location>
</feature>
<comment type="function">
    <text evidence="4">Lytic transglycosylase with a strong preference for naked glycan strands that lack stem peptides.</text>
</comment>
<accession>A0ABX7BMY0</accession>